<evidence type="ECO:0000313" key="8">
    <source>
        <dbReference type="EMBL" id="RDC45925.1"/>
    </source>
</evidence>
<evidence type="ECO:0000256" key="2">
    <source>
        <dbReference type="ARBA" id="ARBA00022448"/>
    </source>
</evidence>
<dbReference type="RefSeq" id="WP_114548628.1">
    <property type="nucleotide sequence ID" value="NZ_PPUT01000006.1"/>
</dbReference>
<keyword evidence="3 6" id="KW-0812">Transmembrane</keyword>
<dbReference type="PANTHER" id="PTHR42718:SF9">
    <property type="entry name" value="MAJOR FACILITATOR SUPERFAMILY MULTIDRUG TRANSPORTER MFSC"/>
    <property type="match status" value="1"/>
</dbReference>
<evidence type="ECO:0000256" key="5">
    <source>
        <dbReference type="ARBA" id="ARBA00023136"/>
    </source>
</evidence>
<evidence type="ECO:0000259" key="7">
    <source>
        <dbReference type="PROSITE" id="PS50850"/>
    </source>
</evidence>
<comment type="subcellular location">
    <subcellularLocation>
        <location evidence="1">Cell membrane</location>
        <topology evidence="1">Multi-pass membrane protein</topology>
    </subcellularLocation>
</comment>
<dbReference type="Proteomes" id="UP000253805">
    <property type="component" value="Unassembled WGS sequence"/>
</dbReference>
<dbReference type="AlphaFoldDB" id="A0A369P3V4"/>
<dbReference type="EMBL" id="PPUT01000006">
    <property type="protein sequence ID" value="RDC45925.1"/>
    <property type="molecule type" value="Genomic_DNA"/>
</dbReference>
<feature type="transmembrane region" description="Helical" evidence="6">
    <location>
        <begin position="356"/>
        <end position="382"/>
    </location>
</feature>
<feature type="transmembrane region" description="Helical" evidence="6">
    <location>
        <begin position="106"/>
        <end position="125"/>
    </location>
</feature>
<evidence type="ECO:0000256" key="1">
    <source>
        <dbReference type="ARBA" id="ARBA00004651"/>
    </source>
</evidence>
<dbReference type="InterPro" id="IPR020846">
    <property type="entry name" value="MFS_dom"/>
</dbReference>
<dbReference type="Gene3D" id="1.20.1720.10">
    <property type="entry name" value="Multidrug resistance protein D"/>
    <property type="match status" value="1"/>
</dbReference>
<reference evidence="8 9" key="1">
    <citation type="journal article" date="2018" name="Elife">
        <title>Discovery and characterization of a prevalent human gut bacterial enzyme sufficient for the inactivation of a family of plant toxins.</title>
        <authorList>
            <person name="Koppel N."/>
            <person name="Bisanz J.E."/>
            <person name="Pandelia M.E."/>
            <person name="Turnbaugh P.J."/>
            <person name="Balskus E.P."/>
        </authorList>
    </citation>
    <scope>NUCLEOTIDE SEQUENCE [LARGE SCALE GENOMIC DNA]</scope>
    <source>
        <strain evidence="8 9">OB21 GAM 11</strain>
    </source>
</reference>
<keyword evidence="2" id="KW-0813">Transport</keyword>
<sequence length="461" mass="47766">MRLSEKGHTYALFAIVVITCALGSLSQTATNSMLTGICAEFFIDAGEGQWLTTVYMLVMGITVPVVTFLARRMSVKRLVCLALGLFLAGSAVDLIARTFFTLVLGRVLQAVATGITLPLVQSLAMTRFPRERTGTTMGIAGIAMGFAPNIGPIIGGALVDSWGWRSFYGLLIGALVLLALACALLVREEGDGSAGAVLDVPSLALSTLGFGGLLLAASNAANMPLSSEGVWVPALSGACCVAAFLVRQNRISHPLIYLGVFRARQYRAAFVAQNCLFASFMGITLIVPLFVQGICGLSALDAGIVFVPATVIALFLNPLAGLLTDRVGARAVTVTGAVLLVVGAASMMFVDAATPLWLLTAMQAVRALGVSTLVGPLNSWGLSGLLPANTMDGSVFFATARQVCASLGTALMMLLVVSVPASLALTGMGGAEAAVWGYRAAFALSAALSLAVLIVAVWKIR</sequence>
<feature type="transmembrane region" description="Helical" evidence="6">
    <location>
        <begin position="50"/>
        <end position="71"/>
    </location>
</feature>
<evidence type="ECO:0000256" key="3">
    <source>
        <dbReference type="ARBA" id="ARBA00022692"/>
    </source>
</evidence>
<dbReference type="GO" id="GO:0005886">
    <property type="term" value="C:plasma membrane"/>
    <property type="evidence" value="ECO:0007669"/>
    <property type="project" value="UniProtKB-SubCell"/>
</dbReference>
<organism evidence="8 9">
    <name type="scientific">Adlercreutzia equolifaciens subsp. celatus</name>
    <dbReference type="NCBI Taxonomy" id="394340"/>
    <lineage>
        <taxon>Bacteria</taxon>
        <taxon>Bacillati</taxon>
        <taxon>Actinomycetota</taxon>
        <taxon>Coriobacteriia</taxon>
        <taxon>Eggerthellales</taxon>
        <taxon>Eggerthellaceae</taxon>
        <taxon>Adlercreutzia</taxon>
    </lineage>
</organism>
<dbReference type="GO" id="GO:0022857">
    <property type="term" value="F:transmembrane transporter activity"/>
    <property type="evidence" value="ECO:0007669"/>
    <property type="project" value="InterPro"/>
</dbReference>
<feature type="transmembrane region" description="Helical" evidence="6">
    <location>
        <begin position="165"/>
        <end position="186"/>
    </location>
</feature>
<name>A0A369P3V4_9ACTN</name>
<feature type="domain" description="Major facilitator superfamily (MFS) profile" evidence="7">
    <location>
        <begin position="12"/>
        <end position="461"/>
    </location>
</feature>
<feature type="transmembrane region" description="Helical" evidence="6">
    <location>
        <begin position="230"/>
        <end position="247"/>
    </location>
</feature>
<dbReference type="PROSITE" id="PS50850">
    <property type="entry name" value="MFS"/>
    <property type="match status" value="1"/>
</dbReference>
<feature type="transmembrane region" description="Helical" evidence="6">
    <location>
        <begin position="198"/>
        <end position="218"/>
    </location>
</feature>
<feature type="transmembrane region" description="Helical" evidence="6">
    <location>
        <begin position="137"/>
        <end position="159"/>
    </location>
</feature>
<feature type="transmembrane region" description="Helical" evidence="6">
    <location>
        <begin position="436"/>
        <end position="458"/>
    </location>
</feature>
<evidence type="ECO:0000256" key="6">
    <source>
        <dbReference type="SAM" id="Phobius"/>
    </source>
</evidence>
<dbReference type="SUPFAM" id="SSF103473">
    <property type="entry name" value="MFS general substrate transporter"/>
    <property type="match status" value="1"/>
</dbReference>
<dbReference type="Gene3D" id="1.20.1250.20">
    <property type="entry name" value="MFS general substrate transporter like domains"/>
    <property type="match status" value="1"/>
</dbReference>
<protein>
    <submittedName>
        <fullName evidence="8">MFS transporter</fullName>
    </submittedName>
</protein>
<keyword evidence="4 6" id="KW-1133">Transmembrane helix</keyword>
<evidence type="ECO:0000256" key="4">
    <source>
        <dbReference type="ARBA" id="ARBA00022989"/>
    </source>
</evidence>
<feature type="transmembrane region" description="Helical" evidence="6">
    <location>
        <begin position="297"/>
        <end position="316"/>
    </location>
</feature>
<comment type="caution">
    <text evidence="8">The sequence shown here is derived from an EMBL/GenBank/DDBJ whole genome shotgun (WGS) entry which is preliminary data.</text>
</comment>
<dbReference type="InterPro" id="IPR036259">
    <property type="entry name" value="MFS_trans_sf"/>
</dbReference>
<dbReference type="PANTHER" id="PTHR42718">
    <property type="entry name" value="MAJOR FACILITATOR SUPERFAMILY MULTIDRUG TRANSPORTER MFSC"/>
    <property type="match status" value="1"/>
</dbReference>
<gene>
    <name evidence="8" type="ORF">C1850_03715</name>
</gene>
<keyword evidence="5 6" id="KW-0472">Membrane</keyword>
<feature type="transmembrane region" description="Helical" evidence="6">
    <location>
        <begin position="268"/>
        <end position="291"/>
    </location>
</feature>
<feature type="transmembrane region" description="Helical" evidence="6">
    <location>
        <begin position="78"/>
        <end position="100"/>
    </location>
</feature>
<proteinExistence type="predicted"/>
<dbReference type="PRINTS" id="PR01036">
    <property type="entry name" value="TCRTETB"/>
</dbReference>
<evidence type="ECO:0000313" key="9">
    <source>
        <dbReference type="Proteomes" id="UP000253805"/>
    </source>
</evidence>
<feature type="transmembrane region" description="Helical" evidence="6">
    <location>
        <begin position="403"/>
        <end position="424"/>
    </location>
</feature>
<dbReference type="Pfam" id="PF07690">
    <property type="entry name" value="MFS_1"/>
    <property type="match status" value="1"/>
</dbReference>
<accession>A0A369P3V4</accession>
<feature type="transmembrane region" description="Helical" evidence="6">
    <location>
        <begin position="328"/>
        <end position="350"/>
    </location>
</feature>
<dbReference type="InterPro" id="IPR011701">
    <property type="entry name" value="MFS"/>
</dbReference>